<dbReference type="InterPro" id="IPR004170">
    <property type="entry name" value="WWE_dom"/>
</dbReference>
<evidence type="ECO:0000313" key="10">
    <source>
        <dbReference type="EMBL" id="CAF1146996.1"/>
    </source>
</evidence>
<dbReference type="EMBL" id="CAJNOK010011723">
    <property type="protein sequence ID" value="CAF1146996.1"/>
    <property type="molecule type" value="Genomic_DNA"/>
</dbReference>
<dbReference type="EC" id="2.4.2.31" evidence="6"/>
<keyword evidence="6" id="KW-0521">NADP</keyword>
<keyword evidence="2 6" id="KW-0328">Glycosyltransferase</keyword>
<dbReference type="Gene3D" id="3.90.176.10">
    <property type="entry name" value="Toxin ADP-ribosyltransferase, Chain A, domain 1"/>
    <property type="match status" value="1"/>
</dbReference>
<comment type="similarity">
    <text evidence="1 6">Belongs to the Arg-specific ADP-ribosyltransferase family.</text>
</comment>
<dbReference type="SUPFAM" id="SSF56399">
    <property type="entry name" value="ADP-ribosylation"/>
    <property type="match status" value="1"/>
</dbReference>
<dbReference type="EMBL" id="CAJNOQ010006036">
    <property type="protein sequence ID" value="CAF1120988.1"/>
    <property type="molecule type" value="Genomic_DNA"/>
</dbReference>
<evidence type="ECO:0000256" key="3">
    <source>
        <dbReference type="ARBA" id="ARBA00022679"/>
    </source>
</evidence>
<feature type="domain" description="WWE" evidence="8">
    <location>
        <begin position="31"/>
        <end position="112"/>
    </location>
</feature>
<dbReference type="InterPro" id="IPR037197">
    <property type="entry name" value="WWE_dom_sf"/>
</dbReference>
<dbReference type="EMBL" id="CAJOBA010029228">
    <property type="protein sequence ID" value="CAF3949580.1"/>
    <property type="molecule type" value="Genomic_DNA"/>
</dbReference>
<keyword evidence="13" id="KW-1185">Reference proteome</keyword>
<dbReference type="InterPro" id="IPR000768">
    <property type="entry name" value="ART"/>
</dbReference>
<dbReference type="Gene3D" id="3.30.720.50">
    <property type="match status" value="1"/>
</dbReference>
<evidence type="ECO:0000256" key="7">
    <source>
        <dbReference type="SAM" id="MobiDB-lite"/>
    </source>
</evidence>
<dbReference type="Proteomes" id="UP000663829">
    <property type="component" value="Unassembled WGS sequence"/>
</dbReference>
<sequence>MDPKSCTPRENRKSIDDDVKTSQKKTTSTESKASAINSPSRRIQWMWNSSADPFSKSQPVEWHRYRDIESEIIEEAFTAGKAHTTLDGYHIDFEHNLQSSSNNPKKQRPIKRMECNGDEKRVRSERFLSNPVAPKRPYGDVYGFISPFVKEVAKDLSLKKKKLPSKNSDIVPMIVEKAALGIVEEGKEVGKQIQAERMAKMLREKKEAEMRDVWICCAHLYTMDTFLFKKMNEAMRSIGSEEHETIWRSKLHTLGSFCLLLWDNPFNSESAKPGTILYRGTQLSDDLISSFKDDCSKNPKPSHSFQAFTSCTRDRNVAEMFGNTILIMKVGLAFTVDLKTYSNFPDEEEELLFPGVYFTIDQMKVEEDKHLIYLTLQQRHNSKST</sequence>
<dbReference type="Pfam" id="PF01129">
    <property type="entry name" value="ART"/>
    <property type="match status" value="1"/>
</dbReference>
<dbReference type="Pfam" id="PF02825">
    <property type="entry name" value="WWE"/>
    <property type="match status" value="1"/>
</dbReference>
<evidence type="ECO:0000256" key="1">
    <source>
        <dbReference type="ARBA" id="ARBA00009558"/>
    </source>
</evidence>
<evidence type="ECO:0000256" key="4">
    <source>
        <dbReference type="ARBA" id="ARBA00022695"/>
    </source>
</evidence>
<protein>
    <recommendedName>
        <fullName evidence="6">NAD(P)(+)--arginine ADP-ribosyltransferase</fullName>
        <ecNumber evidence="6">2.4.2.31</ecNumber>
    </recommendedName>
    <alternativeName>
        <fullName evidence="6">Mono(ADP-ribosyl)transferase</fullName>
    </alternativeName>
</protein>
<dbReference type="EMBL" id="CAJOBC010006036">
    <property type="protein sequence ID" value="CAF3884551.1"/>
    <property type="molecule type" value="Genomic_DNA"/>
</dbReference>
<dbReference type="Proteomes" id="UP000682733">
    <property type="component" value="Unassembled WGS sequence"/>
</dbReference>
<evidence type="ECO:0000256" key="6">
    <source>
        <dbReference type="RuleBase" id="RU361228"/>
    </source>
</evidence>
<organism evidence="9 13">
    <name type="scientific">Didymodactylos carnosus</name>
    <dbReference type="NCBI Taxonomy" id="1234261"/>
    <lineage>
        <taxon>Eukaryota</taxon>
        <taxon>Metazoa</taxon>
        <taxon>Spiralia</taxon>
        <taxon>Gnathifera</taxon>
        <taxon>Rotifera</taxon>
        <taxon>Eurotatoria</taxon>
        <taxon>Bdelloidea</taxon>
        <taxon>Philodinida</taxon>
        <taxon>Philodinidae</taxon>
        <taxon>Didymodactylos</taxon>
    </lineage>
</organism>
<accession>A0A814QKA6</accession>
<dbReference type="GO" id="GO:0106274">
    <property type="term" value="F:NAD+-protein-arginine ADP-ribosyltransferase activity"/>
    <property type="evidence" value="ECO:0007669"/>
    <property type="project" value="UniProtKB-EC"/>
</dbReference>
<proteinExistence type="inferred from homology"/>
<keyword evidence="6" id="KW-0520">NAD</keyword>
<evidence type="ECO:0000313" key="13">
    <source>
        <dbReference type="Proteomes" id="UP000663829"/>
    </source>
</evidence>
<dbReference type="SMART" id="SM00678">
    <property type="entry name" value="WWE"/>
    <property type="match status" value="1"/>
</dbReference>
<dbReference type="InterPro" id="IPR018123">
    <property type="entry name" value="WWE-dom_subgr"/>
</dbReference>
<evidence type="ECO:0000313" key="12">
    <source>
        <dbReference type="EMBL" id="CAF3949580.1"/>
    </source>
</evidence>
<evidence type="ECO:0000313" key="11">
    <source>
        <dbReference type="EMBL" id="CAF3884551.1"/>
    </source>
</evidence>
<reference evidence="9" key="1">
    <citation type="submission" date="2021-02" db="EMBL/GenBank/DDBJ databases">
        <authorList>
            <person name="Nowell W R."/>
        </authorList>
    </citation>
    <scope>NUCLEOTIDE SEQUENCE</scope>
</reference>
<comment type="catalytic activity">
    <reaction evidence="5 6">
        <text>L-arginyl-[protein] + NAD(+) = N(omega)-(ADP-D-ribosyl)-L-arginyl-[protein] + nicotinamide + H(+)</text>
        <dbReference type="Rhea" id="RHEA:19149"/>
        <dbReference type="Rhea" id="RHEA-COMP:10532"/>
        <dbReference type="Rhea" id="RHEA-COMP:15087"/>
        <dbReference type="ChEBI" id="CHEBI:15378"/>
        <dbReference type="ChEBI" id="CHEBI:17154"/>
        <dbReference type="ChEBI" id="CHEBI:29965"/>
        <dbReference type="ChEBI" id="CHEBI:57540"/>
        <dbReference type="ChEBI" id="CHEBI:142554"/>
        <dbReference type="EC" id="2.4.2.31"/>
    </reaction>
</comment>
<dbReference type="Proteomes" id="UP000677228">
    <property type="component" value="Unassembled WGS sequence"/>
</dbReference>
<name>A0A814QKA6_9BILA</name>
<dbReference type="PROSITE" id="PS50918">
    <property type="entry name" value="WWE"/>
    <property type="match status" value="1"/>
</dbReference>
<feature type="compositionally biased region" description="Basic and acidic residues" evidence="7">
    <location>
        <begin position="1"/>
        <end position="21"/>
    </location>
</feature>
<dbReference type="GO" id="GO:0008270">
    <property type="term" value="F:zinc ion binding"/>
    <property type="evidence" value="ECO:0007669"/>
    <property type="project" value="InterPro"/>
</dbReference>
<evidence type="ECO:0000256" key="2">
    <source>
        <dbReference type="ARBA" id="ARBA00022676"/>
    </source>
</evidence>
<dbReference type="AlphaFoldDB" id="A0A814QKA6"/>
<gene>
    <name evidence="9" type="ORF">GPM918_LOCUS19689</name>
    <name evidence="10" type="ORF">OVA965_LOCUS21411</name>
    <name evidence="11" type="ORF">SRO942_LOCUS19686</name>
    <name evidence="12" type="ORF">TMI583_LOCUS22055</name>
</gene>
<evidence type="ECO:0000259" key="8">
    <source>
        <dbReference type="PROSITE" id="PS50918"/>
    </source>
</evidence>
<evidence type="ECO:0000256" key="5">
    <source>
        <dbReference type="ARBA" id="ARBA00047597"/>
    </source>
</evidence>
<evidence type="ECO:0000313" key="9">
    <source>
        <dbReference type="EMBL" id="CAF1120988.1"/>
    </source>
</evidence>
<keyword evidence="4" id="KW-0548">Nucleotidyltransferase</keyword>
<dbReference type="GO" id="GO:0016779">
    <property type="term" value="F:nucleotidyltransferase activity"/>
    <property type="evidence" value="ECO:0007669"/>
    <property type="project" value="UniProtKB-KW"/>
</dbReference>
<feature type="region of interest" description="Disordered" evidence="7">
    <location>
        <begin position="1"/>
        <end position="39"/>
    </location>
</feature>
<dbReference type="SUPFAM" id="SSF117839">
    <property type="entry name" value="WWE domain"/>
    <property type="match status" value="1"/>
</dbReference>
<comment type="caution">
    <text evidence="9">The sequence shown here is derived from an EMBL/GenBank/DDBJ whole genome shotgun (WGS) entry which is preliminary data.</text>
</comment>
<feature type="compositionally biased region" description="Low complexity" evidence="7">
    <location>
        <begin position="24"/>
        <end position="34"/>
    </location>
</feature>
<dbReference type="Proteomes" id="UP000681722">
    <property type="component" value="Unassembled WGS sequence"/>
</dbReference>
<keyword evidence="3 6" id="KW-0808">Transferase</keyword>
<dbReference type="OrthoDB" id="423533at2759"/>